<proteinExistence type="predicted"/>
<accession>A0A1D2JEL0</accession>
<gene>
    <name evidence="1" type="ORF">ACO22_03925</name>
</gene>
<reference evidence="1 2" key="1">
    <citation type="submission" date="2016-06" db="EMBL/GenBank/DDBJ databases">
        <authorList>
            <person name="Kjaerup R.B."/>
            <person name="Dalgaard T.S."/>
            <person name="Juul-Madsen H.R."/>
        </authorList>
    </citation>
    <scope>NUCLEOTIDE SEQUENCE [LARGE SCALE GENOMIC DNA]</scope>
    <source>
        <strain evidence="1 2">Pb300</strain>
    </source>
</reference>
<comment type="caution">
    <text evidence="1">The sequence shown here is derived from an EMBL/GenBank/DDBJ whole genome shotgun (WGS) entry which is preliminary data.</text>
</comment>
<dbReference type="EMBL" id="LZYO01000144">
    <property type="protein sequence ID" value="ODH28607.1"/>
    <property type="molecule type" value="Genomic_DNA"/>
</dbReference>
<dbReference type="AlphaFoldDB" id="A0A1D2JEL0"/>
<organism evidence="1 2">
    <name type="scientific">Paracoccidioides brasiliensis</name>
    <dbReference type="NCBI Taxonomy" id="121759"/>
    <lineage>
        <taxon>Eukaryota</taxon>
        <taxon>Fungi</taxon>
        <taxon>Dikarya</taxon>
        <taxon>Ascomycota</taxon>
        <taxon>Pezizomycotina</taxon>
        <taxon>Eurotiomycetes</taxon>
        <taxon>Eurotiomycetidae</taxon>
        <taxon>Onygenales</taxon>
        <taxon>Ajellomycetaceae</taxon>
        <taxon>Paracoccidioides</taxon>
    </lineage>
</organism>
<evidence type="ECO:0000313" key="1">
    <source>
        <dbReference type="EMBL" id="ODH28607.1"/>
    </source>
</evidence>
<evidence type="ECO:0000313" key="2">
    <source>
        <dbReference type="Proteomes" id="UP000242814"/>
    </source>
</evidence>
<feature type="non-terminal residue" evidence="1">
    <location>
        <position position="1"/>
    </location>
</feature>
<sequence length="52" mass="5728">SNVFSIQRSIGYQSNVMLIPNEPMNALIRESHGLLQVPFLKAVLGSLQEADT</sequence>
<dbReference type="Proteomes" id="UP000242814">
    <property type="component" value="Unassembled WGS sequence"/>
</dbReference>
<protein>
    <submittedName>
        <fullName evidence="1">Uncharacterized protein</fullName>
    </submittedName>
</protein>
<name>A0A1D2JEL0_PARBR</name>